<dbReference type="AlphaFoldDB" id="A0AAE3K764"/>
<comment type="caution">
    <text evidence="2">The sequence shown here is derived from an EMBL/GenBank/DDBJ whole genome shotgun (WGS) entry which is preliminary data.</text>
</comment>
<keyword evidence="3" id="KW-1185">Reference proteome</keyword>
<dbReference type="RefSeq" id="WP_250596061.1">
    <property type="nucleotide sequence ID" value="NZ_JAKRVY010000003.1"/>
</dbReference>
<evidence type="ECO:0008006" key="4">
    <source>
        <dbReference type="Google" id="ProtNLM"/>
    </source>
</evidence>
<proteinExistence type="predicted"/>
<dbReference type="EMBL" id="JAKRVY010000003">
    <property type="protein sequence ID" value="MCL9813554.1"/>
    <property type="molecule type" value="Genomic_DNA"/>
</dbReference>
<organism evidence="2 3">
    <name type="scientific">Natranaeroarchaeum aerophilus</name>
    <dbReference type="NCBI Taxonomy" id="2917711"/>
    <lineage>
        <taxon>Archaea</taxon>
        <taxon>Methanobacteriati</taxon>
        <taxon>Methanobacteriota</taxon>
        <taxon>Stenosarchaea group</taxon>
        <taxon>Halobacteria</taxon>
        <taxon>Halobacteriales</taxon>
        <taxon>Natronoarchaeaceae</taxon>
        <taxon>Natranaeroarchaeum</taxon>
    </lineage>
</organism>
<sequence length="198" mass="20506">MIVGLGALTVGGGAVFGSGAFSSVSAERSVEVNVINNAGDIADEFVDVVIDPTDYDSIGLDNATGVSDSDYDQTPNLGDDAASLVADDLTIVFGATDGGGDFDNLDSIPANSTVTYDDLFTVINDGTDAGENDFTVTFDFDDEEGTANYDLSFEDTADSPDNALTVDEDSNETMAQTELTTGDSDDTDGLLTITIEEA</sequence>
<feature type="compositionally biased region" description="Low complexity" evidence="1">
    <location>
        <begin position="189"/>
        <end position="198"/>
    </location>
</feature>
<gene>
    <name evidence="2" type="ORF">AArcSt11_07790</name>
</gene>
<protein>
    <recommendedName>
        <fullName evidence="4">DUF1102 domain-containing protein</fullName>
    </recommendedName>
</protein>
<dbReference type="Proteomes" id="UP001202674">
    <property type="component" value="Unassembled WGS sequence"/>
</dbReference>
<evidence type="ECO:0000256" key="1">
    <source>
        <dbReference type="SAM" id="MobiDB-lite"/>
    </source>
</evidence>
<feature type="region of interest" description="Disordered" evidence="1">
    <location>
        <begin position="172"/>
        <end position="198"/>
    </location>
</feature>
<evidence type="ECO:0000313" key="2">
    <source>
        <dbReference type="EMBL" id="MCL9813554.1"/>
    </source>
</evidence>
<evidence type="ECO:0000313" key="3">
    <source>
        <dbReference type="Proteomes" id="UP001202674"/>
    </source>
</evidence>
<name>A0AAE3K764_9EURY</name>
<accession>A0AAE3K764</accession>
<reference evidence="2 3" key="1">
    <citation type="journal article" date="2022" name="Syst. Appl. Microbiol.">
        <title>Natronocalculus amylovorans gen. nov., sp. nov., and Natranaeroarchaeum aerophilus sp. nov., dominant culturable amylolytic natronoarchaea from hypersaline soda lakes in southwestern Siberia.</title>
        <authorList>
            <person name="Sorokin D.Y."/>
            <person name="Elcheninov A.G."/>
            <person name="Khizhniak T.V."/>
            <person name="Koenen M."/>
            <person name="Bale N.J."/>
            <person name="Damste J.S.S."/>
            <person name="Kublanov I.V."/>
        </authorList>
    </citation>
    <scope>NUCLEOTIDE SEQUENCE [LARGE SCALE GENOMIC DNA]</scope>
    <source>
        <strain evidence="2 3">AArc-St1-1</strain>
    </source>
</reference>